<accession>A0A9P9H1R6</accession>
<comment type="caution">
    <text evidence="2">The sequence shown here is derived from an EMBL/GenBank/DDBJ whole genome shotgun (WGS) entry which is preliminary data.</text>
</comment>
<name>A0A9P9H1R6_FUSRE</name>
<protein>
    <submittedName>
        <fullName evidence="2">Uncharacterized protein</fullName>
    </submittedName>
</protein>
<dbReference type="GeneID" id="70229581"/>
<proteinExistence type="predicted"/>
<evidence type="ECO:0000313" key="2">
    <source>
        <dbReference type="EMBL" id="KAH7249066.1"/>
    </source>
</evidence>
<organism evidence="2 3">
    <name type="scientific">Fusarium redolens</name>
    <dbReference type="NCBI Taxonomy" id="48865"/>
    <lineage>
        <taxon>Eukaryota</taxon>
        <taxon>Fungi</taxon>
        <taxon>Dikarya</taxon>
        <taxon>Ascomycota</taxon>
        <taxon>Pezizomycotina</taxon>
        <taxon>Sordariomycetes</taxon>
        <taxon>Hypocreomycetidae</taxon>
        <taxon>Hypocreales</taxon>
        <taxon>Nectriaceae</taxon>
        <taxon>Fusarium</taxon>
        <taxon>Fusarium redolens species complex</taxon>
    </lineage>
</organism>
<sequence length="570" mass="65398">MTPNNLSAPCAQPPPSLLIENPDQELPPNGSQEEKQGTYPSSSSGSNLKVFSPHSRRALNDYLCSPNPGEVSSVDVHTPPTDPQKDKPNARDGREAKLKRNIDAQVNRRREYHEPNTSHRSQFTFPESKPEFKLLENWHSEYPYPCNEDYPEDDEFTLKPRILASQIDPEIPLSLHKWHSEANFLEPLALEAAIRQEYAVHATYKKRHHDAGVKEINHERQAAAEQEALKMLDLDTPIEFPVLPPDVQQEIYADKVDVATLTRKIAIRDGYVEGMIAGEFTFHPETSHLPPTEEQTAVLREAESFQGLFSLGEVDEDEFAILQNTSKKGKSSNKSSTSKSSNYDEWLKDQSSNICPATKWLDEEAAFSKKKAYNKAFSKQVKYHFPTFNSPHMKELPKAVDTNKLEWETDYFPYLLPETEYDAKRQNMYETPVKTDVPKWFPTFASYGIVHLNRRNSTEKQYKEFLTQVWRLETQMRSKKNNKWDKKWHEPSSRWAEPFQKASGQDWVSFEKAAPRDLVEQEVVSGEFSFDDVFDMDGTDDNKAVGTTKPEMYLKEIETAVKKAIAKVGM</sequence>
<keyword evidence="3" id="KW-1185">Reference proteome</keyword>
<feature type="region of interest" description="Disordered" evidence="1">
    <location>
        <begin position="1"/>
        <end position="102"/>
    </location>
</feature>
<dbReference type="RefSeq" id="XP_046048861.1">
    <property type="nucleotide sequence ID" value="XM_046199627.1"/>
</dbReference>
<dbReference type="AlphaFoldDB" id="A0A9P9H1R6"/>
<feature type="compositionally biased region" description="Basic and acidic residues" evidence="1">
    <location>
        <begin position="83"/>
        <end position="102"/>
    </location>
</feature>
<evidence type="ECO:0000256" key="1">
    <source>
        <dbReference type="SAM" id="MobiDB-lite"/>
    </source>
</evidence>
<evidence type="ECO:0000313" key="3">
    <source>
        <dbReference type="Proteomes" id="UP000720189"/>
    </source>
</evidence>
<dbReference type="OrthoDB" id="5062424at2759"/>
<dbReference type="EMBL" id="JAGMUX010000009">
    <property type="protein sequence ID" value="KAH7249066.1"/>
    <property type="molecule type" value="Genomic_DNA"/>
</dbReference>
<gene>
    <name evidence="2" type="ORF">BKA55DRAFT_691171</name>
</gene>
<dbReference type="Proteomes" id="UP000720189">
    <property type="component" value="Unassembled WGS sequence"/>
</dbReference>
<feature type="compositionally biased region" description="Polar residues" evidence="1">
    <location>
        <begin position="38"/>
        <end position="49"/>
    </location>
</feature>
<reference evidence="2" key="1">
    <citation type="journal article" date="2021" name="Nat. Commun.">
        <title>Genetic determinants of endophytism in the Arabidopsis root mycobiome.</title>
        <authorList>
            <person name="Mesny F."/>
            <person name="Miyauchi S."/>
            <person name="Thiergart T."/>
            <person name="Pickel B."/>
            <person name="Atanasova L."/>
            <person name="Karlsson M."/>
            <person name="Huettel B."/>
            <person name="Barry K.W."/>
            <person name="Haridas S."/>
            <person name="Chen C."/>
            <person name="Bauer D."/>
            <person name="Andreopoulos W."/>
            <person name="Pangilinan J."/>
            <person name="LaButti K."/>
            <person name="Riley R."/>
            <person name="Lipzen A."/>
            <person name="Clum A."/>
            <person name="Drula E."/>
            <person name="Henrissat B."/>
            <person name="Kohler A."/>
            <person name="Grigoriev I.V."/>
            <person name="Martin F.M."/>
            <person name="Hacquard S."/>
        </authorList>
    </citation>
    <scope>NUCLEOTIDE SEQUENCE</scope>
    <source>
        <strain evidence="2">MPI-CAGE-AT-0023</strain>
    </source>
</reference>